<organism evidence="1 2">
    <name type="scientific">Hypsizygus marmoreus</name>
    <name type="common">White beech mushroom</name>
    <name type="synonym">Agaricus marmoreus</name>
    <dbReference type="NCBI Taxonomy" id="39966"/>
    <lineage>
        <taxon>Eukaryota</taxon>
        <taxon>Fungi</taxon>
        <taxon>Dikarya</taxon>
        <taxon>Basidiomycota</taxon>
        <taxon>Agaricomycotina</taxon>
        <taxon>Agaricomycetes</taxon>
        <taxon>Agaricomycetidae</taxon>
        <taxon>Agaricales</taxon>
        <taxon>Tricholomatineae</taxon>
        <taxon>Lyophyllaceae</taxon>
        <taxon>Hypsizygus</taxon>
    </lineage>
</organism>
<name>A0A369J7V1_HYPMA</name>
<evidence type="ECO:0000313" key="1">
    <source>
        <dbReference type="EMBL" id="RDB17492.1"/>
    </source>
</evidence>
<dbReference type="EMBL" id="LUEZ02000110">
    <property type="protein sequence ID" value="RDB17492.1"/>
    <property type="molecule type" value="Genomic_DNA"/>
</dbReference>
<dbReference type="AlphaFoldDB" id="A0A369J7V1"/>
<protein>
    <submittedName>
        <fullName evidence="1">Uncharacterized protein</fullName>
    </submittedName>
</protein>
<gene>
    <name evidence="1" type="ORF">Hypma_000994</name>
</gene>
<keyword evidence="2" id="KW-1185">Reference proteome</keyword>
<dbReference type="Proteomes" id="UP000076154">
    <property type="component" value="Unassembled WGS sequence"/>
</dbReference>
<reference evidence="1" key="1">
    <citation type="submission" date="2018-04" db="EMBL/GenBank/DDBJ databases">
        <title>Whole genome sequencing of Hypsizygus marmoreus.</title>
        <authorList>
            <person name="Choi I.-G."/>
            <person name="Min B."/>
            <person name="Kim J.-G."/>
            <person name="Kim S."/>
            <person name="Oh Y.-L."/>
            <person name="Kong W.-S."/>
            <person name="Park H."/>
            <person name="Jeong J."/>
            <person name="Song E.-S."/>
        </authorList>
    </citation>
    <scope>NUCLEOTIDE SEQUENCE [LARGE SCALE GENOMIC DNA]</scope>
    <source>
        <strain evidence="1">51987-8</strain>
    </source>
</reference>
<accession>A0A369J7V1</accession>
<proteinExistence type="predicted"/>
<evidence type="ECO:0000313" key="2">
    <source>
        <dbReference type="Proteomes" id="UP000076154"/>
    </source>
</evidence>
<comment type="caution">
    <text evidence="1">The sequence shown here is derived from an EMBL/GenBank/DDBJ whole genome shotgun (WGS) entry which is preliminary data.</text>
</comment>
<dbReference type="OrthoDB" id="3235454at2759"/>
<dbReference type="InParanoid" id="A0A369J7V1"/>
<sequence length="171" mass="19283">MASRRTQVSKTKPLTRTVASDSEDDLNFLASQQSNGSDDQALEMAIAKHYAVLREKKRKEGEKNFLKTAYKQLSQDVATPTDEVKCSVTAIEALYSDFLQQYAANEDLIHKLWTQIQKEQQKLVALTKKRLALNTEAGKKVEEGHITGLSRTKAACREYQEVINQIVPPDQ</sequence>